<comment type="caution">
    <text evidence="3">The sequence shown here is derived from an EMBL/GenBank/DDBJ whole genome shotgun (WGS) entry which is preliminary data.</text>
</comment>
<sequence>MYDIVIVGYGPSGVTAANLAAMQGLRIAIVEKDTDVFPRQRAISCDDEVMRVFQTIGLVGPIRAAMHEGVTSKFVTSKGKEILSLASSITHNGYHQRNFFHQPHLEGELRNGILRYPELVDLFLGHEAVSVVNGPDTATVTIKSTTDDRNTILEGKYVFACDGGSSTIRKSLGIPMEGTSLPDPWFDVQGETLQPMQGTPYFKFICDPKRPGVDCPCPGGMHRFEWRINKGDNVGQMSSKVWSIINDLARKGSGNPALKINEENLDVKRTWQYTFHVRRATQWRMGRVFLLGDAAHIMPAFAGAGMASAIRDTVNLVWKVKAVIDGRASDSLLDTYEDEREPHAAAITKYAEKLGKIVQVKNPVLASLRNSYFRTIRHIPGLKSYTNSMKGKPVPGFQSGFVARPNHQKTPVGRTFPNYDVGTENGRMLLDDYMGQDLCIFGLNADPRTLLTPEELSAWEAWGARFIRIRTGTLVVGHDEVGDPVGRLWEWFQKNNNAQLAIVRPDRIVYGVDSDRVDLSPRFAEVKTKTTA</sequence>
<feature type="domain" description="FAD-binding" evidence="2">
    <location>
        <begin position="2"/>
        <end position="349"/>
    </location>
</feature>
<evidence type="ECO:0000256" key="1">
    <source>
        <dbReference type="ARBA" id="ARBA00023002"/>
    </source>
</evidence>
<dbReference type="Proteomes" id="UP001252243">
    <property type="component" value="Unassembled WGS sequence"/>
</dbReference>
<keyword evidence="1 3" id="KW-0560">Oxidoreductase</keyword>
<dbReference type="InterPro" id="IPR002938">
    <property type="entry name" value="FAD-bd"/>
</dbReference>
<dbReference type="PRINTS" id="PR00420">
    <property type="entry name" value="RNGMNOXGNASE"/>
</dbReference>
<reference evidence="3 4" key="1">
    <citation type="submission" date="2023-07" db="EMBL/GenBank/DDBJ databases">
        <title>Sorghum-associated microbial communities from plants grown in Nebraska, USA.</title>
        <authorList>
            <person name="Schachtman D."/>
        </authorList>
    </citation>
    <scope>NUCLEOTIDE SEQUENCE [LARGE SCALE GENOMIC DNA]</scope>
    <source>
        <strain evidence="3 4">BE167</strain>
    </source>
</reference>
<keyword evidence="4" id="KW-1185">Reference proteome</keyword>
<gene>
    <name evidence="3" type="ORF">J2X01_004405</name>
</gene>
<dbReference type="PANTHER" id="PTHR43476:SF3">
    <property type="entry name" value="FAD-BINDING MONOOXYGENASE"/>
    <property type="match status" value="1"/>
</dbReference>
<accession>A0ABU1UIX4</accession>
<protein>
    <submittedName>
        <fullName evidence="3">3-(3-hydroxy-phenyl)propionate hydroxylase</fullName>
        <ecNumber evidence="3">1.14.13.127</ecNumber>
    </submittedName>
</protein>
<evidence type="ECO:0000259" key="2">
    <source>
        <dbReference type="Pfam" id="PF01494"/>
    </source>
</evidence>
<dbReference type="InterPro" id="IPR036188">
    <property type="entry name" value="FAD/NAD-bd_sf"/>
</dbReference>
<dbReference type="Gene3D" id="3.30.9.10">
    <property type="entry name" value="D-Amino Acid Oxidase, subunit A, domain 2"/>
    <property type="match status" value="1"/>
</dbReference>
<proteinExistence type="predicted"/>
<dbReference type="GO" id="GO:0008688">
    <property type="term" value="F:3-(3-hydroxyphenyl)propionate hydroxylase activity"/>
    <property type="evidence" value="ECO:0007669"/>
    <property type="project" value="UniProtKB-EC"/>
</dbReference>
<evidence type="ECO:0000313" key="3">
    <source>
        <dbReference type="EMBL" id="MDR7085085.1"/>
    </source>
</evidence>
<dbReference type="EC" id="1.14.13.127" evidence="3"/>
<dbReference type="PANTHER" id="PTHR43476">
    <property type="entry name" value="3-(3-HYDROXY-PHENYL)PROPIONATE/3-HYDROXYCINNAMIC ACID HYDROXYLASE"/>
    <property type="match status" value="1"/>
</dbReference>
<dbReference type="SUPFAM" id="SSF51905">
    <property type="entry name" value="FAD/NAD(P)-binding domain"/>
    <property type="match status" value="1"/>
</dbReference>
<dbReference type="RefSeq" id="WP_310062507.1">
    <property type="nucleotide sequence ID" value="NZ_JAVDVQ010000047.1"/>
</dbReference>
<dbReference type="Pfam" id="PF01494">
    <property type="entry name" value="FAD_binding_3"/>
    <property type="match status" value="1"/>
</dbReference>
<evidence type="ECO:0000313" key="4">
    <source>
        <dbReference type="Proteomes" id="UP001252243"/>
    </source>
</evidence>
<dbReference type="InterPro" id="IPR050631">
    <property type="entry name" value="PheA/TfdB_FAD_monoxygenase"/>
</dbReference>
<name>A0ABU1UIX4_9MICC</name>
<organism evidence="3 4">
    <name type="scientific">Arthrobacter ginsengisoli</name>
    <dbReference type="NCBI Taxonomy" id="1356565"/>
    <lineage>
        <taxon>Bacteria</taxon>
        <taxon>Bacillati</taxon>
        <taxon>Actinomycetota</taxon>
        <taxon>Actinomycetes</taxon>
        <taxon>Micrococcales</taxon>
        <taxon>Micrococcaceae</taxon>
        <taxon>Arthrobacter</taxon>
    </lineage>
</organism>
<dbReference type="Gene3D" id="3.50.50.60">
    <property type="entry name" value="FAD/NAD(P)-binding domain"/>
    <property type="match status" value="1"/>
</dbReference>
<dbReference type="EMBL" id="JAVDVQ010000047">
    <property type="protein sequence ID" value="MDR7085085.1"/>
    <property type="molecule type" value="Genomic_DNA"/>
</dbReference>